<reference evidence="2 3" key="1">
    <citation type="submission" date="2023-07" db="EMBL/GenBank/DDBJ databases">
        <title>Novel species of Thermanaerothrix with wide hydrolytic capabilities.</title>
        <authorList>
            <person name="Zayulina K.S."/>
            <person name="Podosokorskaya O.A."/>
            <person name="Elcheninov A.G."/>
        </authorList>
    </citation>
    <scope>NUCLEOTIDE SEQUENCE [LARGE SCALE GENOMIC DNA]</scope>
    <source>
        <strain evidence="2 3">4228-RoL</strain>
    </source>
</reference>
<feature type="transmembrane region" description="Helical" evidence="1">
    <location>
        <begin position="111"/>
        <end position="127"/>
    </location>
</feature>
<feature type="transmembrane region" description="Helical" evidence="1">
    <location>
        <begin position="507"/>
        <end position="526"/>
    </location>
</feature>
<sequence>MRLLILAVLPLLGAIGVGLVQRSRRGVGSAWLISVITVLIGWGLSLMSTWQAAYSQITIPWLLPSSSFRSIIAFSSDSNRWVYILLAFTLGTTVLLTAPSRLALQSGPKNWIANLINIAVLIPALSAEDVTAIALSWTLLDSVAILTEHLLIGVPPRKSMINLLGRWLSTLLIIGVALSQTPPGSQLDPRSWSQLSGMLFFLGIALRVGLIPLGAGISFSTQANRGVWTVLNYQNPLLGLALLTRFAGPELSASFGLSALPLLLSLWGVVNALLWGNSPEASQGFPHWIAAMSSLALTSAYTANASPLPWALLIVLMGTCPLLAMFVLPPRQVFLFINLLTFSTLPLTPLAGGWQGLMTTLGGWIWPLTVAISITGWYHHMDNAKSSLVTSERWIVAVYGLGLLLLPLTAWGLWGLKPTLYTQAWLAGSITFLLTLAGVLGLHHRIIPLSSARPFFVWLGQRINQTQHSFVQFFSLIWLINGFTLLHKGLKPLAHFLEGVLEGESGLLWALVLLALLLSLANASGISP</sequence>
<feature type="transmembrane region" description="Helical" evidence="1">
    <location>
        <begin position="253"/>
        <end position="273"/>
    </location>
</feature>
<feature type="transmembrane region" description="Helical" evidence="1">
    <location>
        <begin position="470"/>
        <end position="487"/>
    </location>
</feature>
<feature type="transmembrane region" description="Helical" evidence="1">
    <location>
        <begin position="309"/>
        <end position="328"/>
    </location>
</feature>
<feature type="transmembrane region" description="Helical" evidence="1">
    <location>
        <begin position="81"/>
        <end position="99"/>
    </location>
</feature>
<dbReference type="EMBL" id="JAUHMF010000002">
    <property type="protein sequence ID" value="MDT8899420.1"/>
    <property type="molecule type" value="Genomic_DNA"/>
</dbReference>
<organism evidence="2 3">
    <name type="scientific">Thermanaerothrix solaris</name>
    <dbReference type="NCBI Taxonomy" id="3058434"/>
    <lineage>
        <taxon>Bacteria</taxon>
        <taxon>Bacillati</taxon>
        <taxon>Chloroflexota</taxon>
        <taxon>Anaerolineae</taxon>
        <taxon>Anaerolineales</taxon>
        <taxon>Anaerolineaceae</taxon>
        <taxon>Thermanaerothrix</taxon>
    </lineage>
</organism>
<evidence type="ECO:0000256" key="1">
    <source>
        <dbReference type="SAM" id="Phobius"/>
    </source>
</evidence>
<feature type="transmembrane region" description="Helical" evidence="1">
    <location>
        <begin position="335"/>
        <end position="357"/>
    </location>
</feature>
<feature type="transmembrane region" description="Helical" evidence="1">
    <location>
        <begin position="393"/>
        <end position="414"/>
    </location>
</feature>
<dbReference type="Proteomes" id="UP001254165">
    <property type="component" value="Unassembled WGS sequence"/>
</dbReference>
<protein>
    <recommendedName>
        <fullName evidence="4">NADH:quinone oxidoreductase/Mrp antiporter membrane subunit domain-containing protein</fullName>
    </recommendedName>
</protein>
<keyword evidence="1" id="KW-0812">Transmembrane</keyword>
<keyword evidence="3" id="KW-1185">Reference proteome</keyword>
<feature type="transmembrane region" description="Helical" evidence="1">
    <location>
        <begin position="363"/>
        <end position="381"/>
    </location>
</feature>
<feature type="transmembrane region" description="Helical" evidence="1">
    <location>
        <begin position="32"/>
        <end position="50"/>
    </location>
</feature>
<keyword evidence="1" id="KW-1133">Transmembrane helix</keyword>
<proteinExistence type="predicted"/>
<comment type="caution">
    <text evidence="2">The sequence shown here is derived from an EMBL/GenBank/DDBJ whole genome shotgun (WGS) entry which is preliminary data.</text>
</comment>
<accession>A0ABU3NRG6</accession>
<evidence type="ECO:0008006" key="4">
    <source>
        <dbReference type="Google" id="ProtNLM"/>
    </source>
</evidence>
<feature type="transmembrane region" description="Helical" evidence="1">
    <location>
        <begin position="163"/>
        <end position="179"/>
    </location>
</feature>
<evidence type="ECO:0000313" key="2">
    <source>
        <dbReference type="EMBL" id="MDT8899420.1"/>
    </source>
</evidence>
<name>A0ABU3NRG6_9CHLR</name>
<feature type="transmembrane region" description="Helical" evidence="1">
    <location>
        <begin position="420"/>
        <end position="443"/>
    </location>
</feature>
<keyword evidence="1" id="KW-0472">Membrane</keyword>
<feature type="transmembrane region" description="Helical" evidence="1">
    <location>
        <begin position="199"/>
        <end position="219"/>
    </location>
</feature>
<feature type="transmembrane region" description="Helical" evidence="1">
    <location>
        <begin position="133"/>
        <end position="151"/>
    </location>
</feature>
<dbReference type="RefSeq" id="WP_315626122.1">
    <property type="nucleotide sequence ID" value="NZ_JAUHMF010000002.1"/>
</dbReference>
<evidence type="ECO:0000313" key="3">
    <source>
        <dbReference type="Proteomes" id="UP001254165"/>
    </source>
</evidence>
<gene>
    <name evidence="2" type="ORF">QYE77_14235</name>
</gene>